<gene>
    <name evidence="1" type="ORF">LSUE1_G005563</name>
</gene>
<comment type="caution">
    <text evidence="1">The sequence shown here is derived from an EMBL/GenBank/DDBJ whole genome shotgun (WGS) entry which is preliminary data.</text>
</comment>
<evidence type="ECO:0000313" key="2">
    <source>
        <dbReference type="Proteomes" id="UP000469558"/>
    </source>
</evidence>
<organism evidence="1 2">
    <name type="scientific">Lachnellula suecica</name>
    <dbReference type="NCBI Taxonomy" id="602035"/>
    <lineage>
        <taxon>Eukaryota</taxon>
        <taxon>Fungi</taxon>
        <taxon>Dikarya</taxon>
        <taxon>Ascomycota</taxon>
        <taxon>Pezizomycotina</taxon>
        <taxon>Leotiomycetes</taxon>
        <taxon>Helotiales</taxon>
        <taxon>Lachnaceae</taxon>
        <taxon>Lachnellula</taxon>
    </lineage>
</organism>
<dbReference type="OrthoDB" id="3546520at2759"/>
<sequence>MADDIEWRAVQQTFVYKPELQVLLYTACGLCLRPGPQSWTRHLRQPPHGLGGAPLKRLVELFQTYRLQDPSVVAAPSPRSGGAPPFAVPGLRLLDGFECLACPAGLTRNPQARDLHLSRAHQQKPAQHKKTPLWRACKLQTYFAENRLIRYFVVALKSDHPRLAEDEANQGISYEEEKAATNIVYGFGSHRSAVILWLQRTGIKDCLKGLDKEQIQASFSLFKDADSKPELFLILEVMDKIFSEAHS</sequence>
<dbReference type="InterPro" id="IPR022698">
    <property type="entry name" value="OrsD"/>
</dbReference>
<dbReference type="Proteomes" id="UP000469558">
    <property type="component" value="Unassembled WGS sequence"/>
</dbReference>
<proteinExistence type="predicted"/>
<dbReference type="AlphaFoldDB" id="A0A8T9C6I9"/>
<dbReference type="Pfam" id="PF12013">
    <property type="entry name" value="OrsD"/>
    <property type="match status" value="1"/>
</dbReference>
<evidence type="ECO:0000313" key="1">
    <source>
        <dbReference type="EMBL" id="TVY81006.1"/>
    </source>
</evidence>
<reference evidence="1 2" key="1">
    <citation type="submission" date="2018-05" db="EMBL/GenBank/DDBJ databases">
        <title>Genome sequencing and assembly of the regulated plant pathogen Lachnellula willkommii and related sister species for the development of diagnostic species identification markers.</title>
        <authorList>
            <person name="Giroux E."/>
            <person name="Bilodeau G."/>
        </authorList>
    </citation>
    <scope>NUCLEOTIDE SEQUENCE [LARGE SCALE GENOMIC DNA]</scope>
    <source>
        <strain evidence="1 2">CBS 268.59</strain>
    </source>
</reference>
<keyword evidence="2" id="KW-1185">Reference proteome</keyword>
<dbReference type="EMBL" id="QGMK01000568">
    <property type="protein sequence ID" value="TVY81006.1"/>
    <property type="molecule type" value="Genomic_DNA"/>
</dbReference>
<protein>
    <submittedName>
        <fullName evidence="1">Uncharacterized protein</fullName>
    </submittedName>
</protein>
<name>A0A8T9C6I9_9HELO</name>
<accession>A0A8T9C6I9</accession>